<reference evidence="2 3" key="1">
    <citation type="submission" date="2020-07" db="EMBL/GenBank/DDBJ databases">
        <title>Streptomyces isolated from Indian soil.</title>
        <authorList>
            <person name="Mandal S."/>
            <person name="Maiti P.K."/>
        </authorList>
    </citation>
    <scope>NUCLEOTIDE SEQUENCE [LARGE SCALE GENOMIC DNA]</scope>
    <source>
        <strain evidence="2 3">PSKA28</strain>
    </source>
</reference>
<dbReference type="RefSeq" id="WP_181661771.1">
    <property type="nucleotide sequence ID" value="NZ_JACEHE010000034.1"/>
</dbReference>
<feature type="signal peptide" evidence="1">
    <location>
        <begin position="1"/>
        <end position="25"/>
    </location>
</feature>
<evidence type="ECO:0008006" key="4">
    <source>
        <dbReference type="Google" id="ProtNLM"/>
    </source>
</evidence>
<dbReference type="AlphaFoldDB" id="A0A7W0DUT6"/>
<gene>
    <name evidence="2" type="ORF">H1D24_35065</name>
</gene>
<sequence length="239" mass="25684">MRMRARAAAALAAAWLALTAHPAHAALLWDGDAAGGTGVFGSLECADPGSIEAVTSTSGHGTIFRYTKPAGSIRCESRGISVNGSRYSFSSDSTYYFGWESQPSTVSGDFVVWQWKSYPNADQNYPLIMTIKDGAVRLFYVAPGAGSWTLLWSHTIAAGEWNSYAVGIHTSSSESSGWVELYFNGARQTLSGGTPRYTARTWDSANEPKWGAYDSDDGSTEIINRIDSLKTGTSYADVS</sequence>
<evidence type="ECO:0000256" key="1">
    <source>
        <dbReference type="SAM" id="SignalP"/>
    </source>
</evidence>
<accession>A0A7W0DUT6</accession>
<name>A0A7W0DUT6_9ACTN</name>
<proteinExistence type="predicted"/>
<evidence type="ECO:0000313" key="2">
    <source>
        <dbReference type="EMBL" id="MBA2950844.1"/>
    </source>
</evidence>
<evidence type="ECO:0000313" key="3">
    <source>
        <dbReference type="Proteomes" id="UP000545761"/>
    </source>
</evidence>
<keyword evidence="1" id="KW-0732">Signal</keyword>
<dbReference type="EMBL" id="JACEHE010000034">
    <property type="protein sequence ID" value="MBA2950844.1"/>
    <property type="molecule type" value="Genomic_DNA"/>
</dbReference>
<organism evidence="2 3">
    <name type="scientific">Streptomyces himalayensis subsp. himalayensis</name>
    <dbReference type="NCBI Taxonomy" id="2756131"/>
    <lineage>
        <taxon>Bacteria</taxon>
        <taxon>Bacillati</taxon>
        <taxon>Actinomycetota</taxon>
        <taxon>Actinomycetes</taxon>
        <taxon>Kitasatosporales</taxon>
        <taxon>Streptomycetaceae</taxon>
        <taxon>Streptomyces</taxon>
        <taxon>Streptomyces himalayensis</taxon>
    </lineage>
</organism>
<dbReference type="Proteomes" id="UP000545761">
    <property type="component" value="Unassembled WGS sequence"/>
</dbReference>
<protein>
    <recommendedName>
        <fullName evidence="4">Polysaccharide lyase</fullName>
    </recommendedName>
</protein>
<feature type="chain" id="PRO_5030708380" description="Polysaccharide lyase" evidence="1">
    <location>
        <begin position="26"/>
        <end position="239"/>
    </location>
</feature>
<comment type="caution">
    <text evidence="2">The sequence shown here is derived from an EMBL/GenBank/DDBJ whole genome shotgun (WGS) entry which is preliminary data.</text>
</comment>